<evidence type="ECO:0000313" key="7">
    <source>
        <dbReference type="EMBL" id="SDW23107.1"/>
    </source>
</evidence>
<feature type="transmembrane region" description="Helical" evidence="6">
    <location>
        <begin position="40"/>
        <end position="64"/>
    </location>
</feature>
<dbReference type="Proteomes" id="UP000199118">
    <property type="component" value="Unassembled WGS sequence"/>
</dbReference>
<evidence type="ECO:0000256" key="3">
    <source>
        <dbReference type="ARBA" id="ARBA00022692"/>
    </source>
</evidence>
<dbReference type="GO" id="GO:0005886">
    <property type="term" value="C:plasma membrane"/>
    <property type="evidence" value="ECO:0007669"/>
    <property type="project" value="UniProtKB-SubCell"/>
</dbReference>
<dbReference type="STRING" id="356660.SAMN05444336_101466"/>
<feature type="transmembrane region" description="Helical" evidence="6">
    <location>
        <begin position="149"/>
        <end position="176"/>
    </location>
</feature>
<dbReference type="PANTHER" id="PTHR30086:SF20">
    <property type="entry name" value="ARGININE EXPORTER PROTEIN ARGO-RELATED"/>
    <property type="match status" value="1"/>
</dbReference>
<comment type="subcellular location">
    <subcellularLocation>
        <location evidence="1">Cell membrane</location>
        <topology evidence="1">Multi-pass membrane protein</topology>
    </subcellularLocation>
</comment>
<dbReference type="InterPro" id="IPR001123">
    <property type="entry name" value="LeuE-type"/>
</dbReference>
<evidence type="ECO:0000256" key="2">
    <source>
        <dbReference type="ARBA" id="ARBA00022475"/>
    </source>
</evidence>
<evidence type="ECO:0000256" key="5">
    <source>
        <dbReference type="ARBA" id="ARBA00023136"/>
    </source>
</evidence>
<organism evidence="7 8">
    <name type="scientific">Albimonas donghaensis</name>
    <dbReference type="NCBI Taxonomy" id="356660"/>
    <lineage>
        <taxon>Bacteria</taxon>
        <taxon>Pseudomonadati</taxon>
        <taxon>Pseudomonadota</taxon>
        <taxon>Alphaproteobacteria</taxon>
        <taxon>Rhodobacterales</taxon>
        <taxon>Paracoccaceae</taxon>
        <taxon>Albimonas</taxon>
    </lineage>
</organism>
<dbReference type="GO" id="GO:0015171">
    <property type="term" value="F:amino acid transmembrane transporter activity"/>
    <property type="evidence" value="ECO:0007669"/>
    <property type="project" value="TreeGrafter"/>
</dbReference>
<reference evidence="7 8" key="1">
    <citation type="submission" date="2016-10" db="EMBL/GenBank/DDBJ databases">
        <authorList>
            <person name="de Groot N.N."/>
        </authorList>
    </citation>
    <scope>NUCLEOTIDE SEQUENCE [LARGE SCALE GENOMIC DNA]</scope>
    <source>
        <strain evidence="7 8">DSM 17890</strain>
    </source>
</reference>
<evidence type="ECO:0000256" key="6">
    <source>
        <dbReference type="SAM" id="Phobius"/>
    </source>
</evidence>
<keyword evidence="4 6" id="KW-1133">Transmembrane helix</keyword>
<keyword evidence="2" id="KW-1003">Cell membrane</keyword>
<dbReference type="RefSeq" id="WP_092679511.1">
    <property type="nucleotide sequence ID" value="NZ_FNMZ01000001.1"/>
</dbReference>
<dbReference type="EMBL" id="FNMZ01000001">
    <property type="protein sequence ID" value="SDW23107.1"/>
    <property type="molecule type" value="Genomic_DNA"/>
</dbReference>
<dbReference type="AlphaFoldDB" id="A0A1H2RUV2"/>
<feature type="transmembrane region" description="Helical" evidence="6">
    <location>
        <begin position="122"/>
        <end position="143"/>
    </location>
</feature>
<feature type="transmembrane region" description="Helical" evidence="6">
    <location>
        <begin position="188"/>
        <end position="206"/>
    </location>
</feature>
<evidence type="ECO:0000313" key="8">
    <source>
        <dbReference type="Proteomes" id="UP000199118"/>
    </source>
</evidence>
<evidence type="ECO:0000256" key="1">
    <source>
        <dbReference type="ARBA" id="ARBA00004651"/>
    </source>
</evidence>
<keyword evidence="8" id="KW-1185">Reference proteome</keyword>
<evidence type="ECO:0000256" key="4">
    <source>
        <dbReference type="ARBA" id="ARBA00022989"/>
    </source>
</evidence>
<keyword evidence="3 6" id="KW-0812">Transmembrane</keyword>
<accession>A0A1H2RUV2</accession>
<dbReference type="Pfam" id="PF01810">
    <property type="entry name" value="LysE"/>
    <property type="match status" value="1"/>
</dbReference>
<sequence length="221" mass="21775">MSALWLGFAAFAAASASPGPTTLAIMATGLGSGRRAAMGLAAGVVVGSCTLGALAAGGLAAVLASAGWALIAMKCAGALYLARLAWKMGRSAARPDPAPGATPASGPAPLGRWFRRGLAMHLVNPKAIFGWAAIITVGLPAEAAPADAIALLAGCAAMAATINFGYALVFSTAPLIRAHAAARRRIEAAFAALFAAAASALAFRAAGDLLRQLRAPAAAAT</sequence>
<name>A0A1H2RUV2_9RHOB</name>
<keyword evidence="5 6" id="KW-0472">Membrane</keyword>
<gene>
    <name evidence="7" type="ORF">SAMN05444336_101466</name>
</gene>
<protein>
    <submittedName>
        <fullName evidence="7">Threonine/homoserine/homoserine lactone efflux protein</fullName>
    </submittedName>
</protein>
<dbReference type="PANTHER" id="PTHR30086">
    <property type="entry name" value="ARGININE EXPORTER PROTEIN ARGO"/>
    <property type="match status" value="1"/>
</dbReference>
<proteinExistence type="predicted"/>